<dbReference type="AlphaFoldDB" id="A0A8J5EED6"/>
<evidence type="ECO:0008006" key="5">
    <source>
        <dbReference type="Google" id="ProtNLM"/>
    </source>
</evidence>
<dbReference type="PANTHER" id="PTHR35275">
    <property type="entry name" value="ZCF37"/>
    <property type="match status" value="1"/>
</dbReference>
<gene>
    <name evidence="3" type="ORF">ZIOFF_067988</name>
</gene>
<keyword evidence="2" id="KW-1133">Transmembrane helix</keyword>
<keyword evidence="2" id="KW-0812">Transmembrane</keyword>
<organism evidence="3 4">
    <name type="scientific">Zingiber officinale</name>
    <name type="common">Ginger</name>
    <name type="synonym">Amomum zingiber</name>
    <dbReference type="NCBI Taxonomy" id="94328"/>
    <lineage>
        <taxon>Eukaryota</taxon>
        <taxon>Viridiplantae</taxon>
        <taxon>Streptophyta</taxon>
        <taxon>Embryophyta</taxon>
        <taxon>Tracheophyta</taxon>
        <taxon>Spermatophyta</taxon>
        <taxon>Magnoliopsida</taxon>
        <taxon>Liliopsida</taxon>
        <taxon>Zingiberales</taxon>
        <taxon>Zingiberaceae</taxon>
        <taxon>Zingiber</taxon>
    </lineage>
</organism>
<feature type="transmembrane region" description="Helical" evidence="2">
    <location>
        <begin position="152"/>
        <end position="180"/>
    </location>
</feature>
<evidence type="ECO:0000256" key="1">
    <source>
        <dbReference type="SAM" id="MobiDB-lite"/>
    </source>
</evidence>
<reference evidence="3 4" key="1">
    <citation type="submission" date="2020-08" db="EMBL/GenBank/DDBJ databases">
        <title>Plant Genome Project.</title>
        <authorList>
            <person name="Zhang R.-G."/>
        </authorList>
    </citation>
    <scope>NUCLEOTIDE SEQUENCE [LARGE SCALE GENOMIC DNA]</scope>
    <source>
        <tissue evidence="3">Rhizome</tissue>
    </source>
</reference>
<dbReference type="EMBL" id="JACMSC010000019">
    <property type="protein sequence ID" value="KAG6474064.1"/>
    <property type="molecule type" value="Genomic_DNA"/>
</dbReference>
<proteinExistence type="predicted"/>
<dbReference type="PANTHER" id="PTHR35275:SF1">
    <property type="entry name" value="OS07G0585900 PROTEIN"/>
    <property type="match status" value="1"/>
</dbReference>
<evidence type="ECO:0000256" key="2">
    <source>
        <dbReference type="SAM" id="Phobius"/>
    </source>
</evidence>
<sequence length="203" mass="23425">MWRWWCGRGSVRSIVVKEGEIGSALNLSSLKKSKKKKKAAKENPYSSLGLDKFSSLLSILEARRTGIEAESEDTPTTILWFRFTESNDCVPIFKNFKNDTKETGRREMPSESQPAPAEHAQDKNVNEVSKEMGIKKVKAWSWKDWASESHPFLLLALLLLSLMFSRVFAIYCATIWWYLVPRIQGKDPRRKSRRLMRKKSVIV</sequence>
<evidence type="ECO:0000313" key="4">
    <source>
        <dbReference type="Proteomes" id="UP000734854"/>
    </source>
</evidence>
<dbReference type="Proteomes" id="UP000734854">
    <property type="component" value="Unassembled WGS sequence"/>
</dbReference>
<name>A0A8J5EED6_ZINOF</name>
<keyword evidence="4" id="KW-1185">Reference proteome</keyword>
<keyword evidence="2" id="KW-0472">Membrane</keyword>
<evidence type="ECO:0000313" key="3">
    <source>
        <dbReference type="EMBL" id="KAG6474064.1"/>
    </source>
</evidence>
<comment type="caution">
    <text evidence="3">The sequence shown here is derived from an EMBL/GenBank/DDBJ whole genome shotgun (WGS) entry which is preliminary data.</text>
</comment>
<accession>A0A8J5EED6</accession>
<protein>
    <recommendedName>
        <fullName evidence="5">ZCF37</fullName>
    </recommendedName>
</protein>
<dbReference type="OrthoDB" id="1932497at2759"/>
<feature type="region of interest" description="Disordered" evidence="1">
    <location>
        <begin position="101"/>
        <end position="126"/>
    </location>
</feature>
<dbReference type="InterPro" id="IPR045880">
    <property type="entry name" value="ZCF37"/>
</dbReference>